<dbReference type="PANTHER" id="PTHR47950:SF4">
    <property type="entry name" value="GERANIOL 8-HYDROXYLASE-LIKE"/>
    <property type="match status" value="1"/>
</dbReference>
<reference evidence="14 15" key="1">
    <citation type="journal article" date="2013" name="Proc. Natl. Acad. Sci. U.S.A.">
        <title>Fine-scale variation in meiotic recombination in Mimulus inferred from population shotgun sequencing.</title>
        <authorList>
            <person name="Hellsten U."/>
            <person name="Wright K.M."/>
            <person name="Jenkins J."/>
            <person name="Shu S."/>
            <person name="Yuan Y."/>
            <person name="Wessler S.R."/>
            <person name="Schmutz J."/>
            <person name="Willis J.H."/>
            <person name="Rokhsar D.S."/>
        </authorList>
    </citation>
    <scope>NUCLEOTIDE SEQUENCE [LARGE SCALE GENOMIC DNA]</scope>
    <source>
        <strain evidence="15">cv. DUN x IM62</strain>
    </source>
</reference>
<dbReference type="AlphaFoldDB" id="A0A022QDZ9"/>
<keyword evidence="3 11" id="KW-0349">Heme</keyword>
<accession>A0A022QDZ9</accession>
<feature type="signal peptide" evidence="13">
    <location>
        <begin position="1"/>
        <end position="16"/>
    </location>
</feature>
<evidence type="ECO:0000256" key="6">
    <source>
        <dbReference type="ARBA" id="ARBA00022989"/>
    </source>
</evidence>
<keyword evidence="8 11" id="KW-0408">Iron</keyword>
<dbReference type="EMBL" id="KI632002">
    <property type="protein sequence ID" value="EYU25443.1"/>
    <property type="molecule type" value="Genomic_DNA"/>
</dbReference>
<feature type="binding site" description="axial binding residue" evidence="11">
    <location>
        <position position="433"/>
    </location>
    <ligand>
        <name>heme</name>
        <dbReference type="ChEBI" id="CHEBI:30413"/>
    </ligand>
    <ligandPart>
        <name>Fe</name>
        <dbReference type="ChEBI" id="CHEBI:18248"/>
    </ligandPart>
</feature>
<comment type="cofactor">
    <cofactor evidence="11">
        <name>heme</name>
        <dbReference type="ChEBI" id="CHEBI:30413"/>
    </cofactor>
</comment>
<dbReference type="CDD" id="cd11073">
    <property type="entry name" value="CYP76-like"/>
    <property type="match status" value="1"/>
</dbReference>
<comment type="subcellular location">
    <subcellularLocation>
        <location evidence="1">Membrane</location>
        <topology evidence="1">Single-pass membrane protein</topology>
    </subcellularLocation>
</comment>
<proteinExistence type="inferred from homology"/>
<keyword evidence="15" id="KW-1185">Reference proteome</keyword>
<dbReference type="Proteomes" id="UP000030748">
    <property type="component" value="Unassembled WGS sequence"/>
</dbReference>
<evidence type="ECO:0000313" key="15">
    <source>
        <dbReference type="Proteomes" id="UP000030748"/>
    </source>
</evidence>
<evidence type="ECO:0000256" key="9">
    <source>
        <dbReference type="ARBA" id="ARBA00023033"/>
    </source>
</evidence>
<dbReference type="eggNOG" id="KOG0156">
    <property type="taxonomic scope" value="Eukaryota"/>
</dbReference>
<dbReference type="PRINTS" id="PR00385">
    <property type="entry name" value="P450"/>
</dbReference>
<name>A0A022QDZ9_ERYGU</name>
<dbReference type="GO" id="GO:0016705">
    <property type="term" value="F:oxidoreductase activity, acting on paired donors, with incorporation or reduction of molecular oxygen"/>
    <property type="evidence" value="ECO:0007669"/>
    <property type="project" value="InterPro"/>
</dbReference>
<keyword evidence="10" id="KW-0472">Membrane</keyword>
<dbReference type="Gene3D" id="1.10.630.10">
    <property type="entry name" value="Cytochrome P450"/>
    <property type="match status" value="1"/>
</dbReference>
<evidence type="ECO:0000256" key="11">
    <source>
        <dbReference type="PIRSR" id="PIRSR602401-1"/>
    </source>
</evidence>
<keyword evidence="5 11" id="KW-0479">Metal-binding</keyword>
<keyword evidence="9 12" id="KW-0503">Monooxygenase</keyword>
<keyword evidence="7 12" id="KW-0560">Oxidoreductase</keyword>
<evidence type="ECO:0000256" key="13">
    <source>
        <dbReference type="SAM" id="SignalP"/>
    </source>
</evidence>
<evidence type="ECO:0000256" key="8">
    <source>
        <dbReference type="ARBA" id="ARBA00023004"/>
    </source>
</evidence>
<dbReference type="GO" id="GO:0016491">
    <property type="term" value="F:oxidoreductase activity"/>
    <property type="evidence" value="ECO:0000318"/>
    <property type="project" value="GO_Central"/>
</dbReference>
<dbReference type="Pfam" id="PF00067">
    <property type="entry name" value="p450"/>
    <property type="match status" value="1"/>
</dbReference>
<evidence type="ECO:0000313" key="14">
    <source>
        <dbReference type="EMBL" id="EYU25443.1"/>
    </source>
</evidence>
<evidence type="ECO:0000256" key="3">
    <source>
        <dbReference type="ARBA" id="ARBA00022617"/>
    </source>
</evidence>
<dbReference type="STRING" id="4155.A0A022QDZ9"/>
<gene>
    <name evidence="14" type="ORF">MIMGU_mgv1a006310mg</name>
</gene>
<keyword evidence="13" id="KW-0732">Signal</keyword>
<dbReference type="InterPro" id="IPR036396">
    <property type="entry name" value="Cyt_P450_sf"/>
</dbReference>
<organism evidence="14 15">
    <name type="scientific">Erythranthe guttata</name>
    <name type="common">Yellow monkey flower</name>
    <name type="synonym">Mimulus guttatus</name>
    <dbReference type="NCBI Taxonomy" id="4155"/>
    <lineage>
        <taxon>Eukaryota</taxon>
        <taxon>Viridiplantae</taxon>
        <taxon>Streptophyta</taxon>
        <taxon>Embryophyta</taxon>
        <taxon>Tracheophyta</taxon>
        <taxon>Spermatophyta</taxon>
        <taxon>Magnoliopsida</taxon>
        <taxon>eudicotyledons</taxon>
        <taxon>Gunneridae</taxon>
        <taxon>Pentapetalae</taxon>
        <taxon>asterids</taxon>
        <taxon>lamiids</taxon>
        <taxon>Lamiales</taxon>
        <taxon>Phrymaceae</taxon>
        <taxon>Erythranthe</taxon>
    </lineage>
</organism>
<evidence type="ECO:0000256" key="2">
    <source>
        <dbReference type="ARBA" id="ARBA00010617"/>
    </source>
</evidence>
<evidence type="ECO:0000256" key="7">
    <source>
        <dbReference type="ARBA" id="ARBA00023002"/>
    </source>
</evidence>
<dbReference type="PRINTS" id="PR00463">
    <property type="entry name" value="EP450I"/>
</dbReference>
<evidence type="ECO:0008006" key="16">
    <source>
        <dbReference type="Google" id="ProtNLM"/>
    </source>
</evidence>
<keyword evidence="4" id="KW-0812">Transmembrane</keyword>
<dbReference type="InterPro" id="IPR001128">
    <property type="entry name" value="Cyt_P450"/>
</dbReference>
<sequence>MDFVTLLLLFLSLAFSHVLVTKLRNTKLPPGPFPLPIIGNTLHLGRNRAHRSLAKLSKTYGPLMYLKLGTIQTIVASSPEMAREILQKHDQVCSNRTVSLAAQATNHHNGSIAYLPAGSKWRIFRQICKEHLFTAHKLQSSEALRQEKLQQLRDYLHECCGSGRIVDIGEVAFVTSLNLISTTLFSPDFSHFGFDSVQEMKGTIRGLMNVLGTPNLADYFPVLKLIDPQGIKRKAEGYFGKLLAMFDEIISERMQSRCMPSSLDYPKKNDLLEVIIDLNLESDYDLSLEDIKHFLLESSSNTTEWAMAELLRNPKIMSKAKDELKTVIGENKQVGESDISKLPYLCAMIKEAFRCYPGGPVLIPHKADTNVEINGYMVPKDSQILVNVWAMGRDSSIWSNADMFEPERFLDNEIEYRGHDFEFIPFGSGRRICPGMPLARIMMIIQNES</sequence>
<feature type="chain" id="PRO_5001503976" description="Cytochrome P450" evidence="13">
    <location>
        <begin position="17"/>
        <end position="449"/>
    </location>
</feature>
<dbReference type="GO" id="GO:0004497">
    <property type="term" value="F:monooxygenase activity"/>
    <property type="evidence" value="ECO:0007669"/>
    <property type="project" value="UniProtKB-KW"/>
</dbReference>
<dbReference type="InterPro" id="IPR002401">
    <property type="entry name" value="Cyt_P450_E_grp-I"/>
</dbReference>
<evidence type="ECO:0000256" key="4">
    <source>
        <dbReference type="ARBA" id="ARBA00022692"/>
    </source>
</evidence>
<dbReference type="InterPro" id="IPR017972">
    <property type="entry name" value="Cyt_P450_CS"/>
</dbReference>
<dbReference type="GO" id="GO:0016020">
    <property type="term" value="C:membrane"/>
    <property type="evidence" value="ECO:0007669"/>
    <property type="project" value="UniProtKB-SubCell"/>
</dbReference>
<evidence type="ECO:0000256" key="12">
    <source>
        <dbReference type="RuleBase" id="RU000461"/>
    </source>
</evidence>
<dbReference type="SUPFAM" id="SSF48264">
    <property type="entry name" value="Cytochrome P450"/>
    <property type="match status" value="1"/>
</dbReference>
<dbReference type="PANTHER" id="PTHR47950">
    <property type="entry name" value="CYTOCHROME P450, FAMILY 76, SUBFAMILY C, POLYPEPTIDE 5-RELATED"/>
    <property type="match status" value="1"/>
</dbReference>
<dbReference type="GO" id="GO:0020037">
    <property type="term" value="F:heme binding"/>
    <property type="evidence" value="ECO:0007669"/>
    <property type="project" value="InterPro"/>
</dbReference>
<evidence type="ECO:0000256" key="1">
    <source>
        <dbReference type="ARBA" id="ARBA00004167"/>
    </source>
</evidence>
<comment type="similarity">
    <text evidence="2 12">Belongs to the cytochrome P450 family.</text>
</comment>
<protein>
    <recommendedName>
        <fullName evidence="16">Cytochrome P450</fullName>
    </recommendedName>
</protein>
<keyword evidence="6" id="KW-1133">Transmembrane helix</keyword>
<dbReference type="GO" id="GO:0005506">
    <property type="term" value="F:iron ion binding"/>
    <property type="evidence" value="ECO:0007669"/>
    <property type="project" value="InterPro"/>
</dbReference>
<dbReference type="PROSITE" id="PS00086">
    <property type="entry name" value="CYTOCHROME_P450"/>
    <property type="match status" value="1"/>
</dbReference>
<evidence type="ECO:0000256" key="5">
    <source>
        <dbReference type="ARBA" id="ARBA00022723"/>
    </source>
</evidence>
<evidence type="ECO:0000256" key="10">
    <source>
        <dbReference type="ARBA" id="ARBA00023136"/>
    </source>
</evidence>